<organism evidence="9 10">
    <name type="scientific">Roseburia inulinivorans</name>
    <dbReference type="NCBI Taxonomy" id="360807"/>
    <lineage>
        <taxon>Bacteria</taxon>
        <taxon>Bacillati</taxon>
        <taxon>Bacillota</taxon>
        <taxon>Clostridia</taxon>
        <taxon>Lachnospirales</taxon>
        <taxon>Lachnospiraceae</taxon>
        <taxon>Roseburia</taxon>
    </lineage>
</organism>
<feature type="transmembrane region" description="Helical" evidence="7">
    <location>
        <begin position="218"/>
        <end position="240"/>
    </location>
</feature>
<dbReference type="GO" id="GO:0016780">
    <property type="term" value="F:phosphotransferase activity, for other substituted phosphate groups"/>
    <property type="evidence" value="ECO:0007669"/>
    <property type="project" value="TreeGrafter"/>
</dbReference>
<comment type="subcellular location">
    <subcellularLocation>
        <location evidence="1">Membrane</location>
        <topology evidence="1">Multi-pass membrane protein</topology>
    </subcellularLocation>
</comment>
<evidence type="ECO:0000256" key="1">
    <source>
        <dbReference type="ARBA" id="ARBA00004141"/>
    </source>
</evidence>
<keyword evidence="3 9" id="KW-0808">Transferase</keyword>
<sequence>MKRQINYILMQTVLWGGWICEYIWFLKHQFQMRFDLWVFVAYLFLLYLCVVRKLGNNNNRRYEIYMELWGRLTAVNVVWYLFVGAKTVHFAGILLVLWKLILLSTIQCITFAGIFQIYKKIMEHFQITTACVITRADTLEDAKEKIRVHDSVFLEDLPSDERNELLKFCYYMDRQVYCNTKLSDIMIRGSGLTQYHDSPVFFCNHFGMEISKRAVKRCFDLVFSVLFLVILSPLFLIIAICIKCEDGGSVIYRQVRCTRDMKKFEIYKFRSMITDAEKNRGPQLATKHDKRLTRVGRFLRNTKLDELPQLVNILKGDMSFVGPRPERPEFIAKAVEDIPEFVLRTKVKAGLTGYAQVMGNYNTSFLDKLKWDLMYIENYSLFLDFKILLMTAIAIFAKDNHEDFSKWDML</sequence>
<dbReference type="RefSeq" id="WP_055167292.1">
    <property type="nucleotide sequence ID" value="NZ_CYXX01000001.1"/>
</dbReference>
<dbReference type="NCBIfam" id="TIGR03025">
    <property type="entry name" value="EPS_sugtrans"/>
    <property type="match status" value="1"/>
</dbReference>
<evidence type="ECO:0000256" key="5">
    <source>
        <dbReference type="ARBA" id="ARBA00022989"/>
    </source>
</evidence>
<dbReference type="InterPro" id="IPR017475">
    <property type="entry name" value="EPS_sugar_tfrase"/>
</dbReference>
<evidence type="ECO:0000256" key="6">
    <source>
        <dbReference type="ARBA" id="ARBA00023136"/>
    </source>
</evidence>
<keyword evidence="4 7" id="KW-0812">Transmembrane</keyword>
<gene>
    <name evidence="9" type="primary">wcaJ_1</name>
    <name evidence="9" type="ORF">ERS852444_00145</name>
</gene>
<dbReference type="GO" id="GO:0016020">
    <property type="term" value="C:membrane"/>
    <property type="evidence" value="ECO:0007669"/>
    <property type="project" value="UniProtKB-SubCell"/>
</dbReference>
<evidence type="ECO:0000256" key="7">
    <source>
        <dbReference type="SAM" id="Phobius"/>
    </source>
</evidence>
<comment type="similarity">
    <text evidence="2">Belongs to the bacterial sugar transferase family.</text>
</comment>
<proteinExistence type="inferred from homology"/>
<evidence type="ECO:0000259" key="8">
    <source>
        <dbReference type="Pfam" id="PF02397"/>
    </source>
</evidence>
<dbReference type="PANTHER" id="PTHR30576:SF0">
    <property type="entry name" value="UNDECAPRENYL-PHOSPHATE N-ACETYLGALACTOSAMINYL 1-PHOSPHATE TRANSFERASE-RELATED"/>
    <property type="match status" value="1"/>
</dbReference>
<feature type="transmembrane region" description="Helical" evidence="7">
    <location>
        <begin position="7"/>
        <end position="26"/>
    </location>
</feature>
<evidence type="ECO:0000256" key="4">
    <source>
        <dbReference type="ARBA" id="ARBA00022692"/>
    </source>
</evidence>
<evidence type="ECO:0000256" key="3">
    <source>
        <dbReference type="ARBA" id="ARBA00022679"/>
    </source>
</evidence>
<evidence type="ECO:0000313" key="9">
    <source>
        <dbReference type="EMBL" id="CUM71616.1"/>
    </source>
</evidence>
<name>A0A173R1I2_9FIRM</name>
<feature type="transmembrane region" description="Helical" evidence="7">
    <location>
        <begin position="62"/>
        <end position="82"/>
    </location>
</feature>
<reference evidence="9 10" key="1">
    <citation type="submission" date="2015-09" db="EMBL/GenBank/DDBJ databases">
        <authorList>
            <consortium name="Pathogen Informatics"/>
        </authorList>
    </citation>
    <scope>NUCLEOTIDE SEQUENCE [LARGE SCALE GENOMIC DNA]</scope>
    <source>
        <strain evidence="9 10">2789STDY5608887</strain>
    </source>
</reference>
<dbReference type="Proteomes" id="UP000095453">
    <property type="component" value="Unassembled WGS sequence"/>
</dbReference>
<protein>
    <submittedName>
        <fullName evidence="9">Putative colanic biosynthesis UDP-glucose lipid carrier transferase</fullName>
    </submittedName>
</protein>
<feature type="domain" description="Bacterial sugar transferase" evidence="8">
    <location>
        <begin position="216"/>
        <end position="396"/>
    </location>
</feature>
<feature type="transmembrane region" description="Helical" evidence="7">
    <location>
        <begin position="32"/>
        <end position="50"/>
    </location>
</feature>
<dbReference type="AlphaFoldDB" id="A0A173R1I2"/>
<keyword evidence="6 7" id="KW-0472">Membrane</keyword>
<keyword evidence="5 7" id="KW-1133">Transmembrane helix</keyword>
<evidence type="ECO:0000256" key="2">
    <source>
        <dbReference type="ARBA" id="ARBA00006464"/>
    </source>
</evidence>
<dbReference type="EMBL" id="CYXX01000001">
    <property type="protein sequence ID" value="CUM71616.1"/>
    <property type="molecule type" value="Genomic_DNA"/>
</dbReference>
<dbReference type="Pfam" id="PF02397">
    <property type="entry name" value="Bac_transf"/>
    <property type="match status" value="1"/>
</dbReference>
<accession>A0A173R1I2</accession>
<dbReference type="InterPro" id="IPR003362">
    <property type="entry name" value="Bact_transf"/>
</dbReference>
<evidence type="ECO:0000313" key="10">
    <source>
        <dbReference type="Proteomes" id="UP000095453"/>
    </source>
</evidence>
<dbReference type="PANTHER" id="PTHR30576">
    <property type="entry name" value="COLANIC BIOSYNTHESIS UDP-GLUCOSE LIPID CARRIER TRANSFERASE"/>
    <property type="match status" value="1"/>
</dbReference>
<feature type="transmembrane region" description="Helical" evidence="7">
    <location>
        <begin position="88"/>
        <end position="115"/>
    </location>
</feature>